<sequence length="145" mass="16490">MRISPNLPATIFSMSYQRWDTHQPLKTNHAAHSYRIYYPNIKSHPPCNGCPLFPPHQVYTRQVHSPTRIRIIFLRLADREPLTKHPHSISSNNIVSVLVAADSSEWCLFTGSRIQVEALSKLLTLSLLGPLSRRASQEVTNYDDG</sequence>
<dbReference type="AlphaFoldDB" id="A0A4Y2QZY8"/>
<protein>
    <submittedName>
        <fullName evidence="1">Uncharacterized protein</fullName>
    </submittedName>
</protein>
<evidence type="ECO:0000313" key="2">
    <source>
        <dbReference type="Proteomes" id="UP000499080"/>
    </source>
</evidence>
<reference evidence="1 2" key="1">
    <citation type="journal article" date="2019" name="Sci. Rep.">
        <title>Orb-weaving spider Araneus ventricosus genome elucidates the spidroin gene catalogue.</title>
        <authorList>
            <person name="Kono N."/>
            <person name="Nakamura H."/>
            <person name="Ohtoshi R."/>
            <person name="Moran D.A.P."/>
            <person name="Shinohara A."/>
            <person name="Yoshida Y."/>
            <person name="Fujiwara M."/>
            <person name="Mori M."/>
            <person name="Tomita M."/>
            <person name="Arakawa K."/>
        </authorList>
    </citation>
    <scope>NUCLEOTIDE SEQUENCE [LARGE SCALE GENOMIC DNA]</scope>
</reference>
<accession>A0A4Y2QZY8</accession>
<dbReference type="EMBL" id="BGPR01015357">
    <property type="protein sequence ID" value="GBN68923.1"/>
    <property type="molecule type" value="Genomic_DNA"/>
</dbReference>
<organism evidence="1 2">
    <name type="scientific">Araneus ventricosus</name>
    <name type="common">Orbweaver spider</name>
    <name type="synonym">Epeira ventricosa</name>
    <dbReference type="NCBI Taxonomy" id="182803"/>
    <lineage>
        <taxon>Eukaryota</taxon>
        <taxon>Metazoa</taxon>
        <taxon>Ecdysozoa</taxon>
        <taxon>Arthropoda</taxon>
        <taxon>Chelicerata</taxon>
        <taxon>Arachnida</taxon>
        <taxon>Araneae</taxon>
        <taxon>Araneomorphae</taxon>
        <taxon>Entelegynae</taxon>
        <taxon>Araneoidea</taxon>
        <taxon>Araneidae</taxon>
        <taxon>Araneus</taxon>
    </lineage>
</organism>
<gene>
    <name evidence="1" type="ORF">AVEN_251208_1</name>
</gene>
<name>A0A4Y2QZY8_ARAVE</name>
<comment type="caution">
    <text evidence="1">The sequence shown here is derived from an EMBL/GenBank/DDBJ whole genome shotgun (WGS) entry which is preliminary data.</text>
</comment>
<proteinExistence type="predicted"/>
<dbReference type="Proteomes" id="UP000499080">
    <property type="component" value="Unassembled WGS sequence"/>
</dbReference>
<evidence type="ECO:0000313" key="1">
    <source>
        <dbReference type="EMBL" id="GBN68923.1"/>
    </source>
</evidence>
<keyword evidence="2" id="KW-1185">Reference proteome</keyword>